<dbReference type="RefSeq" id="WP_408623383.1">
    <property type="nucleotide sequence ID" value="NZ_JBEQCT010000003.1"/>
</dbReference>
<dbReference type="Proteomes" id="UP001629953">
    <property type="component" value="Unassembled WGS sequence"/>
</dbReference>
<evidence type="ECO:0000313" key="3">
    <source>
        <dbReference type="Proteomes" id="UP001629953"/>
    </source>
</evidence>
<dbReference type="EMBL" id="JBEQCT010000003">
    <property type="protein sequence ID" value="MFM2485168.1"/>
    <property type="molecule type" value="Genomic_DNA"/>
</dbReference>
<dbReference type="Gene3D" id="1.10.10.60">
    <property type="entry name" value="Homeodomain-like"/>
    <property type="match status" value="1"/>
</dbReference>
<dbReference type="SUPFAM" id="SSF46689">
    <property type="entry name" value="Homeodomain-like"/>
    <property type="match status" value="1"/>
</dbReference>
<accession>A0ABW9G7D2</accession>
<dbReference type="PANTHER" id="PTHR33215">
    <property type="entry name" value="PROTEIN DISTAL ANTENNA"/>
    <property type="match status" value="1"/>
</dbReference>
<sequence length="102" mass="11895">MSRKKTQVYTEEFRREAVHRADEPGNTAASVALELGIHPGQIYSWRRQFTRLSDKQFNSVDGVDYSKAGCEAMRKLKREMETLKKENEFLKKVSVYFAKFQA</sequence>
<name>A0ABW9G7D2_9GAMM</name>
<dbReference type="InterPro" id="IPR051839">
    <property type="entry name" value="RD_transcriptional_regulator"/>
</dbReference>
<dbReference type="PANTHER" id="PTHR33215:SF13">
    <property type="entry name" value="PROTEIN DISTAL ANTENNA"/>
    <property type="match status" value="1"/>
</dbReference>
<dbReference type="Pfam" id="PF01527">
    <property type="entry name" value="HTH_Tnp_1"/>
    <property type="match status" value="1"/>
</dbReference>
<keyword evidence="3" id="KW-1185">Reference proteome</keyword>
<comment type="similarity">
    <text evidence="1">Belongs to the transposase 8 family.</text>
</comment>
<protein>
    <submittedName>
        <fullName evidence="2">Transposase</fullName>
    </submittedName>
</protein>
<gene>
    <name evidence="2" type="ORF">ABUE30_08845</name>
</gene>
<reference evidence="2 3" key="1">
    <citation type="journal article" date="2013" name="Int. J. Syst. Evol. Microbiol.">
        <title>Celerinatantimonas yamalensis sp. nov., a cold-adapted diazotrophic bacterium from a cold permafrost brine.</title>
        <authorList>
            <person name="Shcherbakova V."/>
            <person name="Chuvilskaya N."/>
            <person name="Rivkina E."/>
            <person name="Demidov N."/>
            <person name="Uchaeva V."/>
            <person name="Suetin S."/>
            <person name="Suzina N."/>
            <person name="Gilichinsky D."/>
        </authorList>
    </citation>
    <scope>NUCLEOTIDE SEQUENCE [LARGE SCALE GENOMIC DNA]</scope>
    <source>
        <strain evidence="2 3">C7</strain>
    </source>
</reference>
<evidence type="ECO:0000313" key="2">
    <source>
        <dbReference type="EMBL" id="MFM2485168.1"/>
    </source>
</evidence>
<comment type="caution">
    <text evidence="2">The sequence shown here is derived from an EMBL/GenBank/DDBJ whole genome shotgun (WGS) entry which is preliminary data.</text>
</comment>
<proteinExistence type="inferred from homology"/>
<organism evidence="2 3">
    <name type="scientific">Celerinatantimonas yamalensis</name>
    <dbReference type="NCBI Taxonomy" id="559956"/>
    <lineage>
        <taxon>Bacteria</taxon>
        <taxon>Pseudomonadati</taxon>
        <taxon>Pseudomonadota</taxon>
        <taxon>Gammaproteobacteria</taxon>
        <taxon>Celerinatantimonadaceae</taxon>
        <taxon>Celerinatantimonas</taxon>
    </lineage>
</organism>
<evidence type="ECO:0000256" key="1">
    <source>
        <dbReference type="ARBA" id="ARBA00009964"/>
    </source>
</evidence>
<dbReference type="InterPro" id="IPR009057">
    <property type="entry name" value="Homeodomain-like_sf"/>
</dbReference>
<dbReference type="InterPro" id="IPR002514">
    <property type="entry name" value="Transposase_8"/>
</dbReference>